<evidence type="ECO:0000256" key="2">
    <source>
        <dbReference type="ARBA" id="ARBA00023315"/>
    </source>
</evidence>
<keyword evidence="1" id="KW-0808">Transferase</keyword>
<organism evidence="4 5">
    <name type="scientific">Spartinivicinus marinus</name>
    <dbReference type="NCBI Taxonomy" id="2994442"/>
    <lineage>
        <taxon>Bacteria</taxon>
        <taxon>Pseudomonadati</taxon>
        <taxon>Pseudomonadota</taxon>
        <taxon>Gammaproteobacteria</taxon>
        <taxon>Oceanospirillales</taxon>
        <taxon>Zooshikellaceae</taxon>
        <taxon>Spartinivicinus</taxon>
    </lineage>
</organism>
<dbReference type="InterPro" id="IPR000182">
    <property type="entry name" value="GNAT_dom"/>
</dbReference>
<proteinExistence type="predicted"/>
<comment type="caution">
    <text evidence="4">The sequence shown here is derived from an EMBL/GenBank/DDBJ whole genome shotgun (WGS) entry which is preliminary data.</text>
</comment>
<evidence type="ECO:0000259" key="3">
    <source>
        <dbReference type="PROSITE" id="PS51186"/>
    </source>
</evidence>
<dbReference type="GO" id="GO:0016747">
    <property type="term" value="F:acyltransferase activity, transferring groups other than amino-acyl groups"/>
    <property type="evidence" value="ECO:0007669"/>
    <property type="project" value="InterPro"/>
</dbReference>
<dbReference type="RefSeq" id="WP_180568306.1">
    <property type="nucleotide sequence ID" value="NZ_JACCKB010000012.1"/>
</dbReference>
<sequence>MKAKIRPATSPDLAQINEIYNYYVLKTNATFDIEPWSIEKRRSWYKAFNNNSLYYLLVAEWQEQVVGFAYNAQFKERAAYQTSSEVTIYIKPDSTGLGIGYKLYHQLFNLISQMPIHRLYAAITLPNMNSIKLLEKANQTS</sequence>
<dbReference type="CDD" id="cd04301">
    <property type="entry name" value="NAT_SF"/>
    <property type="match status" value="1"/>
</dbReference>
<dbReference type="AlphaFoldDB" id="A0A853I6I5"/>
<dbReference type="EMBL" id="JACCKB010000012">
    <property type="protein sequence ID" value="NYZ66278.1"/>
    <property type="molecule type" value="Genomic_DNA"/>
</dbReference>
<keyword evidence="2" id="KW-0012">Acyltransferase</keyword>
<keyword evidence="5" id="KW-1185">Reference proteome</keyword>
<accession>A0A853I6I5</accession>
<dbReference type="Proteomes" id="UP000569732">
    <property type="component" value="Unassembled WGS sequence"/>
</dbReference>
<dbReference type="PANTHER" id="PTHR43072">
    <property type="entry name" value="N-ACETYLTRANSFERASE"/>
    <property type="match status" value="1"/>
</dbReference>
<feature type="domain" description="N-acetyltransferase" evidence="3">
    <location>
        <begin position="3"/>
        <end position="141"/>
    </location>
</feature>
<gene>
    <name evidence="4" type="ORF">H0A36_09665</name>
</gene>
<evidence type="ECO:0000256" key="1">
    <source>
        <dbReference type="ARBA" id="ARBA00022679"/>
    </source>
</evidence>
<dbReference type="PROSITE" id="PS51186">
    <property type="entry name" value="GNAT"/>
    <property type="match status" value="1"/>
</dbReference>
<evidence type="ECO:0000313" key="5">
    <source>
        <dbReference type="Proteomes" id="UP000569732"/>
    </source>
</evidence>
<dbReference type="PANTHER" id="PTHR43072:SF23">
    <property type="entry name" value="UPF0039 PROTEIN C11D3.02C"/>
    <property type="match status" value="1"/>
</dbReference>
<evidence type="ECO:0000313" key="4">
    <source>
        <dbReference type="EMBL" id="NYZ66278.1"/>
    </source>
</evidence>
<dbReference type="InterPro" id="IPR016181">
    <property type="entry name" value="Acyl_CoA_acyltransferase"/>
</dbReference>
<dbReference type="Pfam" id="PF13420">
    <property type="entry name" value="Acetyltransf_4"/>
    <property type="match status" value="1"/>
</dbReference>
<dbReference type="SUPFAM" id="SSF55729">
    <property type="entry name" value="Acyl-CoA N-acyltransferases (Nat)"/>
    <property type="match status" value="1"/>
</dbReference>
<protein>
    <submittedName>
        <fullName evidence="4">N-acetyltransferase</fullName>
    </submittedName>
</protein>
<dbReference type="Gene3D" id="3.40.630.30">
    <property type="match status" value="1"/>
</dbReference>
<reference evidence="4 5" key="1">
    <citation type="submission" date="2020-07" db="EMBL/GenBank/DDBJ databases">
        <title>Endozoicomonas sp. nov., isolated from sediment.</title>
        <authorList>
            <person name="Gu T."/>
        </authorList>
    </citation>
    <scope>NUCLEOTIDE SEQUENCE [LARGE SCALE GENOMIC DNA]</scope>
    <source>
        <strain evidence="4 5">SM1973</strain>
    </source>
</reference>
<name>A0A853I6I5_9GAMM</name>